<gene>
    <name evidence="2" type="ORF">ACFR9S_03365</name>
</gene>
<dbReference type="EMBL" id="JBHUDH010000025">
    <property type="protein sequence ID" value="MFD1525342.1"/>
    <property type="molecule type" value="Genomic_DNA"/>
</dbReference>
<evidence type="ECO:0000313" key="2">
    <source>
        <dbReference type="EMBL" id="MFD1525342.1"/>
    </source>
</evidence>
<accession>A0ABD6B3R2</accession>
<reference evidence="2 3" key="1">
    <citation type="journal article" date="2019" name="Int. J. Syst. Evol. Microbiol.">
        <title>The Global Catalogue of Microorganisms (GCM) 10K type strain sequencing project: providing services to taxonomists for standard genome sequencing and annotation.</title>
        <authorList>
            <consortium name="The Broad Institute Genomics Platform"/>
            <consortium name="The Broad Institute Genome Sequencing Center for Infectious Disease"/>
            <person name="Wu L."/>
            <person name="Ma J."/>
        </authorList>
    </citation>
    <scope>NUCLEOTIDE SEQUENCE [LARGE SCALE GENOMIC DNA]</scope>
    <source>
        <strain evidence="2 3">CGMCC 1.12285</strain>
    </source>
</reference>
<dbReference type="SUPFAM" id="SSF55961">
    <property type="entry name" value="Bet v1-like"/>
    <property type="match status" value="1"/>
</dbReference>
<dbReference type="InterPro" id="IPR023393">
    <property type="entry name" value="START-like_dom_sf"/>
</dbReference>
<dbReference type="Proteomes" id="UP001597111">
    <property type="component" value="Unassembled WGS sequence"/>
</dbReference>
<comment type="caution">
    <text evidence="2">The sequence shown here is derived from an EMBL/GenBank/DDBJ whole genome shotgun (WGS) entry which is preliminary data.</text>
</comment>
<feature type="domain" description="Coenzyme Q-binding protein COQ10 START" evidence="1">
    <location>
        <begin position="12"/>
        <end position="125"/>
    </location>
</feature>
<dbReference type="Pfam" id="PF03364">
    <property type="entry name" value="Polyketide_cyc"/>
    <property type="match status" value="1"/>
</dbReference>
<dbReference type="InterPro" id="IPR005031">
    <property type="entry name" value="COQ10_START"/>
</dbReference>
<evidence type="ECO:0000259" key="1">
    <source>
        <dbReference type="Pfam" id="PF03364"/>
    </source>
</evidence>
<dbReference type="RefSeq" id="WP_379730651.1">
    <property type="nucleotide sequence ID" value="NZ_JBHSWZ010000013.1"/>
</dbReference>
<keyword evidence="3" id="KW-1185">Reference proteome</keyword>
<organism evidence="2 3">
    <name type="scientific">Halolamina salina</name>
    <dbReference type="NCBI Taxonomy" id="1220023"/>
    <lineage>
        <taxon>Archaea</taxon>
        <taxon>Methanobacteriati</taxon>
        <taxon>Methanobacteriota</taxon>
        <taxon>Stenosarchaea group</taxon>
        <taxon>Halobacteria</taxon>
        <taxon>Halobacteriales</taxon>
        <taxon>Haloferacaceae</taxon>
    </lineage>
</organism>
<protein>
    <submittedName>
        <fullName evidence="2">SRPBCC family protein</fullName>
    </submittedName>
</protein>
<evidence type="ECO:0000313" key="3">
    <source>
        <dbReference type="Proteomes" id="UP001597111"/>
    </source>
</evidence>
<proteinExistence type="predicted"/>
<sequence>MERLAVETVVYRPVGEVYDFLEAFPGYADYSEHLDRVDELDPGPGERARYALRFSWWKLEYTARSAVTETVENERIEWTLLGDFDASGRWLVGERPLSEGAPDWAETATAVRFEVAYAPESAHSGLVDLPTLVSLDWVVEKVTPKIEAEARTVVERAVADLEGRQRSVELAVETGADAERSAFPAEE</sequence>
<name>A0ABD6B3R2_9EURY</name>
<dbReference type="Gene3D" id="3.30.530.20">
    <property type="match status" value="1"/>
</dbReference>
<dbReference type="AlphaFoldDB" id="A0ABD6B3R2"/>